<organism evidence="3 4">
    <name type="scientific">Mucilaginibacter conchicola</name>
    <dbReference type="NCBI Taxonomy" id="2303333"/>
    <lineage>
        <taxon>Bacteria</taxon>
        <taxon>Pseudomonadati</taxon>
        <taxon>Bacteroidota</taxon>
        <taxon>Sphingobacteriia</taxon>
        <taxon>Sphingobacteriales</taxon>
        <taxon>Sphingobacteriaceae</taxon>
        <taxon>Mucilaginibacter</taxon>
    </lineage>
</organism>
<dbReference type="PROSITE" id="PS51257">
    <property type="entry name" value="PROKAR_LIPOPROTEIN"/>
    <property type="match status" value="1"/>
</dbReference>
<evidence type="ECO:0000313" key="3">
    <source>
        <dbReference type="EMBL" id="RFZ92976.1"/>
    </source>
</evidence>
<feature type="domain" description="DUF4349" evidence="2">
    <location>
        <begin position="84"/>
        <end position="292"/>
    </location>
</feature>
<dbReference type="AlphaFoldDB" id="A0A372NUS5"/>
<accession>A0A372NUS5</accession>
<reference evidence="3 4" key="1">
    <citation type="submission" date="2018-08" db="EMBL/GenBank/DDBJ databases">
        <title>Mucilaginibacter sp. MYSH2.</title>
        <authorList>
            <person name="Seo T."/>
        </authorList>
    </citation>
    <scope>NUCLEOTIDE SEQUENCE [LARGE SCALE GENOMIC DNA]</scope>
    <source>
        <strain evidence="3 4">MYSH2</strain>
    </source>
</reference>
<gene>
    <name evidence="3" type="ORF">D0C36_16450</name>
</gene>
<dbReference type="EMBL" id="QWDC01000002">
    <property type="protein sequence ID" value="RFZ92976.1"/>
    <property type="molecule type" value="Genomic_DNA"/>
</dbReference>
<proteinExistence type="predicted"/>
<feature type="transmembrane region" description="Helical" evidence="1">
    <location>
        <begin position="271"/>
        <end position="292"/>
    </location>
</feature>
<dbReference type="Proteomes" id="UP000264217">
    <property type="component" value="Unassembled WGS sequence"/>
</dbReference>
<dbReference type="Pfam" id="PF14257">
    <property type="entry name" value="DUF4349"/>
    <property type="match status" value="1"/>
</dbReference>
<sequence length="305" mass="34129">MKKYFILSLLALVVLACNQKQPERVTTAEVVLPAPPAEQKAKMSAQFAPPVVKADAEVSEYNAVEEPPEFIGGDDKTTVVVTNKKIIKEGNISFETADVAQTRKLIMASLKNLGGYAENDSETVNGDENRKEYVLDIRIPAANFDTFLNSVSGTATKIDQKNIRVRDVTTEYIDTKARLNNKLELEKRYLNLLNRAGKMRDLLDIEAKLTEIRSDIESTQSQLNYMSKQVQFSSLNITFYTTQPKQVNAGNGFGYKLKMALSNGFDGLQSLFFGLIAVWPFVIAGAVVWFIVKRWRKSRRAEADA</sequence>
<protein>
    <submittedName>
        <fullName evidence="3">DUF4349 domain-containing protein</fullName>
    </submittedName>
</protein>
<evidence type="ECO:0000259" key="2">
    <source>
        <dbReference type="Pfam" id="PF14257"/>
    </source>
</evidence>
<dbReference type="InterPro" id="IPR025645">
    <property type="entry name" value="DUF4349"/>
</dbReference>
<keyword evidence="1" id="KW-1133">Transmembrane helix</keyword>
<keyword evidence="1" id="KW-0812">Transmembrane</keyword>
<evidence type="ECO:0000256" key="1">
    <source>
        <dbReference type="SAM" id="Phobius"/>
    </source>
</evidence>
<name>A0A372NUS5_9SPHI</name>
<keyword evidence="1" id="KW-0472">Membrane</keyword>
<evidence type="ECO:0000313" key="4">
    <source>
        <dbReference type="Proteomes" id="UP000264217"/>
    </source>
</evidence>
<dbReference type="RefSeq" id="WP_117392685.1">
    <property type="nucleotide sequence ID" value="NZ_QWDC01000002.1"/>
</dbReference>
<keyword evidence="4" id="KW-1185">Reference proteome</keyword>
<dbReference type="OrthoDB" id="5381491at2"/>
<comment type="caution">
    <text evidence="3">The sequence shown here is derived from an EMBL/GenBank/DDBJ whole genome shotgun (WGS) entry which is preliminary data.</text>
</comment>